<evidence type="ECO:0008006" key="4">
    <source>
        <dbReference type="Google" id="ProtNLM"/>
    </source>
</evidence>
<keyword evidence="1" id="KW-1133">Transmembrane helix</keyword>
<name>A0ABQ5VTX1_9RHOB</name>
<dbReference type="EMBL" id="BSNN01000002">
    <property type="protein sequence ID" value="GLQ34779.1"/>
    <property type="molecule type" value="Genomic_DNA"/>
</dbReference>
<sequence length="69" mass="7904">MKPSTPAQSKQARIASIVMLVTMILWMVLQWLGGQMGWAVRYAFLFDFAALAAFAWALIVLFQVWRARQ</sequence>
<reference evidence="3" key="1">
    <citation type="journal article" date="2019" name="Int. J. Syst. Evol. Microbiol.">
        <title>The Global Catalogue of Microorganisms (GCM) 10K type strain sequencing project: providing services to taxonomists for standard genome sequencing and annotation.</title>
        <authorList>
            <consortium name="The Broad Institute Genomics Platform"/>
            <consortium name="The Broad Institute Genome Sequencing Center for Infectious Disease"/>
            <person name="Wu L."/>
            <person name="Ma J."/>
        </authorList>
    </citation>
    <scope>NUCLEOTIDE SEQUENCE [LARGE SCALE GENOMIC DNA]</scope>
    <source>
        <strain evidence="3">NBRC 110140</strain>
    </source>
</reference>
<dbReference type="Pfam" id="PF17272">
    <property type="entry name" value="DUF5337"/>
    <property type="match status" value="1"/>
</dbReference>
<evidence type="ECO:0000313" key="2">
    <source>
        <dbReference type="EMBL" id="GLQ34779.1"/>
    </source>
</evidence>
<proteinExistence type="predicted"/>
<evidence type="ECO:0000256" key="1">
    <source>
        <dbReference type="SAM" id="Phobius"/>
    </source>
</evidence>
<protein>
    <recommendedName>
        <fullName evidence="4">DUF5337 domain-containing protein</fullName>
    </recommendedName>
</protein>
<feature type="transmembrane region" description="Helical" evidence="1">
    <location>
        <begin position="44"/>
        <end position="65"/>
    </location>
</feature>
<keyword evidence="1" id="KW-0472">Membrane</keyword>
<dbReference type="RefSeq" id="WP_284376757.1">
    <property type="nucleotide sequence ID" value="NZ_BSNN01000002.1"/>
</dbReference>
<gene>
    <name evidence="2" type="ORF">GCM10007939_10620</name>
</gene>
<feature type="transmembrane region" description="Helical" evidence="1">
    <location>
        <begin position="12"/>
        <end position="32"/>
    </location>
</feature>
<comment type="caution">
    <text evidence="2">The sequence shown here is derived from an EMBL/GenBank/DDBJ whole genome shotgun (WGS) entry which is preliminary data.</text>
</comment>
<organism evidence="2 3">
    <name type="scientific">Amylibacter marinus</name>
    <dbReference type="NCBI Taxonomy" id="1475483"/>
    <lineage>
        <taxon>Bacteria</taxon>
        <taxon>Pseudomonadati</taxon>
        <taxon>Pseudomonadota</taxon>
        <taxon>Alphaproteobacteria</taxon>
        <taxon>Rhodobacterales</taxon>
        <taxon>Paracoccaceae</taxon>
        <taxon>Amylibacter</taxon>
    </lineage>
</organism>
<keyword evidence="1" id="KW-0812">Transmembrane</keyword>
<dbReference type="InterPro" id="IPR020308">
    <property type="entry name" value="Uncharacterised_Ynq1"/>
</dbReference>
<dbReference type="Proteomes" id="UP001156694">
    <property type="component" value="Unassembled WGS sequence"/>
</dbReference>
<accession>A0ABQ5VTX1</accession>
<keyword evidence="3" id="KW-1185">Reference proteome</keyword>
<evidence type="ECO:0000313" key="3">
    <source>
        <dbReference type="Proteomes" id="UP001156694"/>
    </source>
</evidence>